<keyword evidence="3" id="KW-0646">Protease inhibitor</keyword>
<dbReference type="GO" id="GO:0004867">
    <property type="term" value="F:serine-type endopeptidase inhibitor activity"/>
    <property type="evidence" value="ECO:0007669"/>
    <property type="project" value="UniProtKB-KW"/>
</dbReference>
<evidence type="ECO:0000259" key="8">
    <source>
        <dbReference type="PROSITE" id="PS50279"/>
    </source>
</evidence>
<dbReference type="PROSITE" id="PS00280">
    <property type="entry name" value="BPTI_KUNITZ_1"/>
    <property type="match status" value="1"/>
</dbReference>
<reference evidence="9 10" key="1">
    <citation type="journal article" date="2019" name="Sci. Rep.">
        <title>Orb-weaving spider Araneus ventricosus genome elucidates the spidroin gene catalogue.</title>
        <authorList>
            <person name="Kono N."/>
            <person name="Nakamura H."/>
            <person name="Ohtoshi R."/>
            <person name="Moran D.A.P."/>
            <person name="Shinohara A."/>
            <person name="Yoshida Y."/>
            <person name="Fujiwara M."/>
            <person name="Mori M."/>
            <person name="Tomita M."/>
            <person name="Arakawa K."/>
        </authorList>
    </citation>
    <scope>NUCLEOTIDE SEQUENCE [LARGE SCALE GENOMIC DNA]</scope>
</reference>
<dbReference type="OrthoDB" id="6432421at2759"/>
<dbReference type="Pfam" id="PF01826">
    <property type="entry name" value="TIL"/>
    <property type="match status" value="3"/>
</dbReference>
<dbReference type="SUPFAM" id="SSF57362">
    <property type="entry name" value="BPTI-like"/>
    <property type="match status" value="1"/>
</dbReference>
<feature type="signal peptide" evidence="7">
    <location>
        <begin position="1"/>
        <end position="15"/>
    </location>
</feature>
<keyword evidence="6" id="KW-1015">Disulfide bond</keyword>
<dbReference type="SMART" id="SM00131">
    <property type="entry name" value="KU"/>
    <property type="match status" value="1"/>
</dbReference>
<evidence type="ECO:0000313" key="9">
    <source>
        <dbReference type="EMBL" id="GBM25868.1"/>
    </source>
</evidence>
<keyword evidence="5" id="KW-0722">Serine protease inhibitor</keyword>
<evidence type="ECO:0000256" key="4">
    <source>
        <dbReference type="ARBA" id="ARBA00022729"/>
    </source>
</evidence>
<dbReference type="InterPro" id="IPR020901">
    <property type="entry name" value="Prtase_inh_Kunz-CS"/>
</dbReference>
<organism evidence="9 10">
    <name type="scientific">Araneus ventricosus</name>
    <name type="common">Orbweaver spider</name>
    <name type="synonym">Epeira ventricosa</name>
    <dbReference type="NCBI Taxonomy" id="182803"/>
    <lineage>
        <taxon>Eukaryota</taxon>
        <taxon>Metazoa</taxon>
        <taxon>Ecdysozoa</taxon>
        <taxon>Arthropoda</taxon>
        <taxon>Chelicerata</taxon>
        <taxon>Arachnida</taxon>
        <taxon>Araneae</taxon>
        <taxon>Araneomorphae</taxon>
        <taxon>Entelegynae</taxon>
        <taxon>Araneoidea</taxon>
        <taxon>Araneidae</taxon>
        <taxon>Araneus</taxon>
    </lineage>
</organism>
<keyword evidence="10" id="KW-1185">Reference proteome</keyword>
<comment type="caution">
    <text evidence="9">The sequence shown here is derived from an EMBL/GenBank/DDBJ whole genome shotgun (WGS) entry which is preliminary data.</text>
</comment>
<accession>A0A4Y2ECU0</accession>
<dbReference type="InterPro" id="IPR036084">
    <property type="entry name" value="Ser_inhib-like_sf"/>
</dbReference>
<dbReference type="GO" id="GO:0005576">
    <property type="term" value="C:extracellular region"/>
    <property type="evidence" value="ECO:0007669"/>
    <property type="project" value="UniProtKB-SubCell"/>
</dbReference>
<feature type="chain" id="PRO_5021461432" description="BPTI/Kunitz inhibitor domain-containing protein" evidence="7">
    <location>
        <begin position="16"/>
        <end position="260"/>
    </location>
</feature>
<name>A0A4Y2ECU0_ARAVE</name>
<dbReference type="CDD" id="cd19941">
    <property type="entry name" value="TIL"/>
    <property type="match status" value="3"/>
</dbReference>
<dbReference type="FunFam" id="4.10.410.10:FF:000020">
    <property type="entry name" value="Collagen, type VI, alpha 3"/>
    <property type="match status" value="1"/>
</dbReference>
<dbReference type="Proteomes" id="UP000499080">
    <property type="component" value="Unassembled WGS sequence"/>
</dbReference>
<dbReference type="Gene3D" id="4.10.410.10">
    <property type="entry name" value="Pancreatic trypsin inhibitor Kunitz domain"/>
    <property type="match status" value="1"/>
</dbReference>
<dbReference type="PRINTS" id="PR00759">
    <property type="entry name" value="BASICPTASE"/>
</dbReference>
<dbReference type="Pfam" id="PF00014">
    <property type="entry name" value="Kunitz_BPTI"/>
    <property type="match status" value="1"/>
</dbReference>
<dbReference type="InterPro" id="IPR002223">
    <property type="entry name" value="Kunitz_BPTI"/>
</dbReference>
<evidence type="ECO:0000256" key="6">
    <source>
        <dbReference type="ARBA" id="ARBA00023157"/>
    </source>
</evidence>
<dbReference type="CDD" id="cd00109">
    <property type="entry name" value="Kunitz-type"/>
    <property type="match status" value="1"/>
</dbReference>
<evidence type="ECO:0000256" key="7">
    <source>
        <dbReference type="SAM" id="SignalP"/>
    </source>
</evidence>
<gene>
    <name evidence="9" type="ORF">AVEN_151342_1</name>
</gene>
<evidence type="ECO:0000256" key="5">
    <source>
        <dbReference type="ARBA" id="ARBA00022900"/>
    </source>
</evidence>
<evidence type="ECO:0000313" key="10">
    <source>
        <dbReference type="Proteomes" id="UP000499080"/>
    </source>
</evidence>
<keyword evidence="4 7" id="KW-0732">Signal</keyword>
<dbReference type="PANTHER" id="PTHR23259">
    <property type="entry name" value="RIDDLE"/>
    <property type="match status" value="1"/>
</dbReference>
<evidence type="ECO:0000256" key="2">
    <source>
        <dbReference type="ARBA" id="ARBA00022525"/>
    </source>
</evidence>
<sequence>MKLFVGFLLLVVAHARQERCRENESFHSCGSACPLTCDNFNLPEEPCVRICVPGCHCDEGFVRTRLGNCVKPENCSIIRDERCRENESFHSCGSACPLTCDNFNLPEEPCVRICVPGCHCDEGFVRTRLGNCVKPENCSIIRDATEKNCIEEPESGYCRALFYNWYFDQQTGTCREFVYGGCGGNGNRYWSEEECLENCGGVKQCDENEHFDSCGTACPLTCDNHEDPPEFCVPMCVPGCHCDEGFVRTRQGKCARPQEC</sequence>
<dbReference type="InterPro" id="IPR036880">
    <property type="entry name" value="Kunitz_BPTI_sf"/>
</dbReference>
<keyword evidence="2" id="KW-0964">Secreted</keyword>
<dbReference type="Gene3D" id="2.10.25.10">
    <property type="entry name" value="Laminin"/>
    <property type="match status" value="3"/>
</dbReference>
<comment type="subcellular location">
    <subcellularLocation>
        <location evidence="1">Secreted</location>
    </subcellularLocation>
</comment>
<evidence type="ECO:0000256" key="1">
    <source>
        <dbReference type="ARBA" id="ARBA00004613"/>
    </source>
</evidence>
<dbReference type="InterPro" id="IPR051368">
    <property type="entry name" value="SerProtInhib-TIL_Domain"/>
</dbReference>
<dbReference type="InterPro" id="IPR002919">
    <property type="entry name" value="TIL_dom"/>
</dbReference>
<evidence type="ECO:0000256" key="3">
    <source>
        <dbReference type="ARBA" id="ARBA00022690"/>
    </source>
</evidence>
<dbReference type="PROSITE" id="PS50279">
    <property type="entry name" value="BPTI_KUNITZ_2"/>
    <property type="match status" value="1"/>
</dbReference>
<dbReference type="PANTHER" id="PTHR23259:SF70">
    <property type="entry name" value="ACCESSORY GLAND PROTEIN ACP62F-RELATED"/>
    <property type="match status" value="1"/>
</dbReference>
<proteinExistence type="predicted"/>
<dbReference type="AlphaFoldDB" id="A0A4Y2ECU0"/>
<feature type="domain" description="BPTI/Kunitz inhibitor" evidence="8">
    <location>
        <begin position="149"/>
        <end position="199"/>
    </location>
</feature>
<dbReference type="SUPFAM" id="SSF57567">
    <property type="entry name" value="Serine protease inhibitors"/>
    <property type="match status" value="3"/>
</dbReference>
<protein>
    <recommendedName>
        <fullName evidence="8">BPTI/Kunitz inhibitor domain-containing protein</fullName>
    </recommendedName>
</protein>
<dbReference type="EMBL" id="BGPR01000548">
    <property type="protein sequence ID" value="GBM25868.1"/>
    <property type="molecule type" value="Genomic_DNA"/>
</dbReference>